<dbReference type="PANTHER" id="PTHR43394:SF1">
    <property type="entry name" value="ATP-BINDING CASSETTE SUB-FAMILY B MEMBER 10, MITOCHONDRIAL"/>
    <property type="match status" value="1"/>
</dbReference>
<feature type="transmembrane region" description="Helical" evidence="8">
    <location>
        <begin position="184"/>
        <end position="203"/>
    </location>
</feature>
<dbReference type="InterPro" id="IPR027417">
    <property type="entry name" value="P-loop_NTPase"/>
</dbReference>
<dbReference type="InterPro" id="IPR039421">
    <property type="entry name" value="Type_1_exporter"/>
</dbReference>
<organism evidence="11 12">
    <name type="scientific">Ollibium composti</name>
    <dbReference type="NCBI Taxonomy" id="2675109"/>
    <lineage>
        <taxon>Bacteria</taxon>
        <taxon>Pseudomonadati</taxon>
        <taxon>Pseudomonadota</taxon>
        <taxon>Alphaproteobacteria</taxon>
        <taxon>Hyphomicrobiales</taxon>
        <taxon>Phyllobacteriaceae</taxon>
        <taxon>Ollibium</taxon>
    </lineage>
</organism>
<dbReference type="GO" id="GO:0005524">
    <property type="term" value="F:ATP binding"/>
    <property type="evidence" value="ECO:0007669"/>
    <property type="project" value="UniProtKB-KW"/>
</dbReference>
<dbReference type="InterPro" id="IPR017871">
    <property type="entry name" value="ABC_transporter-like_CS"/>
</dbReference>
<keyword evidence="5 11" id="KW-0067">ATP-binding</keyword>
<evidence type="ECO:0000256" key="5">
    <source>
        <dbReference type="ARBA" id="ARBA00022840"/>
    </source>
</evidence>
<dbReference type="InterPro" id="IPR003593">
    <property type="entry name" value="AAA+_ATPase"/>
</dbReference>
<keyword evidence="12" id="KW-1185">Reference proteome</keyword>
<dbReference type="EMBL" id="SSNY01000009">
    <property type="protein sequence ID" value="THF56084.1"/>
    <property type="molecule type" value="Genomic_DNA"/>
</dbReference>
<dbReference type="SUPFAM" id="SSF52540">
    <property type="entry name" value="P-loop containing nucleoside triphosphate hydrolases"/>
    <property type="match status" value="1"/>
</dbReference>
<dbReference type="InterPro" id="IPR003439">
    <property type="entry name" value="ABC_transporter-like_ATP-bd"/>
</dbReference>
<evidence type="ECO:0000256" key="3">
    <source>
        <dbReference type="ARBA" id="ARBA00022692"/>
    </source>
</evidence>
<dbReference type="InterPro" id="IPR011527">
    <property type="entry name" value="ABC1_TM_dom"/>
</dbReference>
<dbReference type="Gene3D" id="1.20.1560.10">
    <property type="entry name" value="ABC transporter type 1, transmembrane domain"/>
    <property type="match status" value="1"/>
</dbReference>
<feature type="transmembrane region" description="Helical" evidence="8">
    <location>
        <begin position="38"/>
        <end position="60"/>
    </location>
</feature>
<evidence type="ECO:0000256" key="8">
    <source>
        <dbReference type="SAM" id="Phobius"/>
    </source>
</evidence>
<protein>
    <submittedName>
        <fullName evidence="11">ABC transporter ATP-binding protein</fullName>
    </submittedName>
</protein>
<evidence type="ECO:0000313" key="12">
    <source>
        <dbReference type="Proteomes" id="UP000306441"/>
    </source>
</evidence>
<proteinExistence type="inferred from homology"/>
<dbReference type="Gene3D" id="3.40.50.300">
    <property type="entry name" value="P-loop containing nucleotide triphosphate hydrolases"/>
    <property type="match status" value="1"/>
</dbReference>
<sequence>MFSWFEKRLDPFPAAEPVEPPRTLLAFCWHFTRPAWPFVLLAAVLMALIAIMEVWMFGFLGHIVDWLSAQNRETFLQTEWWKLAGMVLVVAVFLPGAVLLSSLNTYQTLFGNYPMRIRWQVHRYLIKQSMAFYQDEFAGRIATKLMQTALAVRETVIKFAEVLNYVIVYFIGILIIVGSSDWRLAAPMALWLVGYLVALRYFVPRLGSVSQAQADARSVMTGRIVDSYTNIQTVKLFSHGRRESDYAREGMADFMRTAYAQGRLISQFYIVVYALNSALLLGVGALAIGLWLEEVVTVGAVAVAVGLVLRLYGMSQWIMWEVSALFENIGTVQDGIASISLPRLVEDRPDARPIAVDKGEIRFDAVRFHYGKGKGVLDDLALTIRPGEKVGIVGRSGAGKSTLVNLLLRFYDVEGGRILIDGQDIAGVTQDSLRAAIGMVTQDTSLLHRSVRDNVLYGRPDAGEDAMVEAVRRAEASGFIDGLADAKGRTGFDAHVGERGVKLSGGQRQRIAIARVMLKDAPILILDEATSALDSEVEAAIQENLYRLMQGKTVIAIAHRLSTIAAMDRLIVMDRGRIIEEGTHDELIALGGLYAQLWQRQSGGFLLHDDPHEPAARMKLEVAEEAAE</sequence>
<evidence type="ECO:0000259" key="10">
    <source>
        <dbReference type="PROSITE" id="PS50929"/>
    </source>
</evidence>
<comment type="subcellular location">
    <subcellularLocation>
        <location evidence="1">Cell membrane</location>
        <topology evidence="1">Multi-pass membrane protein</topology>
    </subcellularLocation>
</comment>
<dbReference type="PROSITE" id="PS50929">
    <property type="entry name" value="ABC_TM1F"/>
    <property type="match status" value="1"/>
</dbReference>
<dbReference type="SMART" id="SM00382">
    <property type="entry name" value="AAA"/>
    <property type="match status" value="1"/>
</dbReference>
<evidence type="ECO:0000256" key="4">
    <source>
        <dbReference type="ARBA" id="ARBA00022741"/>
    </source>
</evidence>
<comment type="similarity">
    <text evidence="2">Belongs to the ABC transporter superfamily.</text>
</comment>
<reference evidence="11 12" key="1">
    <citation type="submission" date="2019-04" db="EMBL/GenBank/DDBJ databases">
        <title>Mesorhizobium composti sp. nov., isolated from compost.</title>
        <authorList>
            <person name="Lin S.-Y."/>
            <person name="Hameed A."/>
            <person name="Hsieh Y.-T."/>
            <person name="Young C.-C."/>
        </authorList>
    </citation>
    <scope>NUCLEOTIDE SEQUENCE [LARGE SCALE GENOMIC DNA]</scope>
    <source>
        <strain evidence="11 12">CC-YTH430</strain>
    </source>
</reference>
<evidence type="ECO:0000313" key="11">
    <source>
        <dbReference type="EMBL" id="THF56084.1"/>
    </source>
</evidence>
<feature type="domain" description="ABC transporter" evidence="9">
    <location>
        <begin position="361"/>
        <end position="600"/>
    </location>
</feature>
<accession>A0ABY2Q4D8</accession>
<keyword evidence="3 8" id="KW-0812">Transmembrane</keyword>
<dbReference type="Pfam" id="PF00005">
    <property type="entry name" value="ABC_tran"/>
    <property type="match status" value="1"/>
</dbReference>
<evidence type="ECO:0000256" key="2">
    <source>
        <dbReference type="ARBA" id="ARBA00005417"/>
    </source>
</evidence>
<dbReference type="PANTHER" id="PTHR43394">
    <property type="entry name" value="ATP-DEPENDENT PERMEASE MDL1, MITOCHONDRIAL"/>
    <property type="match status" value="1"/>
</dbReference>
<feature type="domain" description="ABC transmembrane type-1" evidence="10">
    <location>
        <begin position="40"/>
        <end position="327"/>
    </location>
</feature>
<dbReference type="Pfam" id="PF00664">
    <property type="entry name" value="ABC_membrane"/>
    <property type="match status" value="1"/>
</dbReference>
<feature type="transmembrane region" description="Helical" evidence="8">
    <location>
        <begin position="162"/>
        <end position="178"/>
    </location>
</feature>
<evidence type="ECO:0000259" key="9">
    <source>
        <dbReference type="PROSITE" id="PS50893"/>
    </source>
</evidence>
<keyword evidence="6 8" id="KW-1133">Transmembrane helix</keyword>
<dbReference type="RefSeq" id="WP_136358973.1">
    <property type="nucleotide sequence ID" value="NZ_SSNY01000009.1"/>
</dbReference>
<name>A0ABY2Q4D8_9HYPH</name>
<feature type="transmembrane region" description="Helical" evidence="8">
    <location>
        <begin position="295"/>
        <end position="313"/>
    </location>
</feature>
<keyword evidence="7 8" id="KW-0472">Membrane</keyword>
<dbReference type="PROSITE" id="PS00211">
    <property type="entry name" value="ABC_TRANSPORTER_1"/>
    <property type="match status" value="1"/>
</dbReference>
<gene>
    <name evidence="11" type="ORF">E6C48_15950</name>
</gene>
<dbReference type="PROSITE" id="PS50893">
    <property type="entry name" value="ABC_TRANSPORTER_2"/>
    <property type="match status" value="1"/>
</dbReference>
<evidence type="ECO:0000256" key="7">
    <source>
        <dbReference type="ARBA" id="ARBA00023136"/>
    </source>
</evidence>
<dbReference type="InterPro" id="IPR036640">
    <property type="entry name" value="ABC1_TM_sf"/>
</dbReference>
<evidence type="ECO:0000256" key="1">
    <source>
        <dbReference type="ARBA" id="ARBA00004651"/>
    </source>
</evidence>
<evidence type="ECO:0000256" key="6">
    <source>
        <dbReference type="ARBA" id="ARBA00022989"/>
    </source>
</evidence>
<dbReference type="SUPFAM" id="SSF90123">
    <property type="entry name" value="ABC transporter transmembrane region"/>
    <property type="match status" value="1"/>
</dbReference>
<dbReference type="Proteomes" id="UP000306441">
    <property type="component" value="Unassembled WGS sequence"/>
</dbReference>
<feature type="transmembrane region" description="Helical" evidence="8">
    <location>
        <begin position="80"/>
        <end position="100"/>
    </location>
</feature>
<feature type="transmembrane region" description="Helical" evidence="8">
    <location>
        <begin position="268"/>
        <end position="289"/>
    </location>
</feature>
<comment type="caution">
    <text evidence="11">The sequence shown here is derived from an EMBL/GenBank/DDBJ whole genome shotgun (WGS) entry which is preliminary data.</text>
</comment>
<keyword evidence="4" id="KW-0547">Nucleotide-binding</keyword>